<accession>A0A382R1J2</accession>
<reference evidence="1" key="1">
    <citation type="submission" date="2018-05" db="EMBL/GenBank/DDBJ databases">
        <authorList>
            <person name="Lanie J.A."/>
            <person name="Ng W.-L."/>
            <person name="Kazmierczak K.M."/>
            <person name="Andrzejewski T.M."/>
            <person name="Davidsen T.M."/>
            <person name="Wayne K.J."/>
            <person name="Tettelin H."/>
            <person name="Glass J.I."/>
            <person name="Rusch D."/>
            <person name="Podicherti R."/>
            <person name="Tsui H.-C.T."/>
            <person name="Winkler M.E."/>
        </authorList>
    </citation>
    <scope>NUCLEOTIDE SEQUENCE</scope>
</reference>
<feature type="non-terminal residue" evidence="1">
    <location>
        <position position="71"/>
    </location>
</feature>
<gene>
    <name evidence="1" type="ORF">METZ01_LOCUS343305</name>
</gene>
<proteinExistence type="predicted"/>
<sequence length="71" mass="8136">MLLCTSLIGGDIKVDVEKTIRNQFGNDAIFSFQKLNLSSSVRTSIEKKVRQRFFKDFIYVWSIMDGDSVQA</sequence>
<dbReference type="AlphaFoldDB" id="A0A382R1J2"/>
<dbReference type="EMBL" id="UINC01117780">
    <property type="protein sequence ID" value="SVC90451.1"/>
    <property type="molecule type" value="Genomic_DNA"/>
</dbReference>
<evidence type="ECO:0000313" key="1">
    <source>
        <dbReference type="EMBL" id="SVC90451.1"/>
    </source>
</evidence>
<protein>
    <submittedName>
        <fullName evidence="1">Uncharacterized protein</fullName>
    </submittedName>
</protein>
<organism evidence="1">
    <name type="scientific">marine metagenome</name>
    <dbReference type="NCBI Taxonomy" id="408172"/>
    <lineage>
        <taxon>unclassified sequences</taxon>
        <taxon>metagenomes</taxon>
        <taxon>ecological metagenomes</taxon>
    </lineage>
</organism>
<name>A0A382R1J2_9ZZZZ</name>